<dbReference type="PANTHER" id="PTHR42878:SF7">
    <property type="entry name" value="SENSOR HISTIDINE KINASE GLRK"/>
    <property type="match status" value="1"/>
</dbReference>
<dbReference type="SUPFAM" id="SSF55785">
    <property type="entry name" value="PYP-like sensor domain (PAS domain)"/>
    <property type="match status" value="1"/>
</dbReference>
<dbReference type="Gene3D" id="3.30.565.10">
    <property type="entry name" value="Histidine kinase-like ATPase, C-terminal domain"/>
    <property type="match status" value="1"/>
</dbReference>
<keyword evidence="13" id="KW-0472">Membrane</keyword>
<evidence type="ECO:0000313" key="18">
    <source>
        <dbReference type="EMBL" id="GGO01363.1"/>
    </source>
</evidence>
<accession>A0A8H9GZK3</accession>
<dbReference type="InterPro" id="IPR035965">
    <property type="entry name" value="PAS-like_dom_sf"/>
</dbReference>
<comment type="subcellular location">
    <subcellularLocation>
        <location evidence="3">Cell membrane</location>
    </subcellularLocation>
    <subcellularLocation>
        <location evidence="2">Membrane</location>
        <topology evidence="2">Multi-pass membrane protein</topology>
    </subcellularLocation>
</comment>
<dbReference type="EMBL" id="BMMN01000001">
    <property type="protein sequence ID" value="GGO01363.1"/>
    <property type="molecule type" value="Genomic_DNA"/>
</dbReference>
<keyword evidence="7" id="KW-0812">Transmembrane</keyword>
<dbReference type="RefSeq" id="WP_142573322.1">
    <property type="nucleotide sequence ID" value="NZ_BMMN01000001.1"/>
</dbReference>
<evidence type="ECO:0000256" key="5">
    <source>
        <dbReference type="ARBA" id="ARBA00022553"/>
    </source>
</evidence>
<dbReference type="GO" id="GO:0005524">
    <property type="term" value="F:ATP binding"/>
    <property type="evidence" value="ECO:0007669"/>
    <property type="project" value="UniProtKB-KW"/>
</dbReference>
<evidence type="ECO:0000256" key="14">
    <source>
        <dbReference type="ARBA" id="ARBA00039401"/>
    </source>
</evidence>
<feature type="domain" description="Histidine kinase" evidence="16">
    <location>
        <begin position="341"/>
        <end position="547"/>
    </location>
</feature>
<dbReference type="FunFam" id="3.30.450.40:FF:000035">
    <property type="entry name" value="PAS sensor protein"/>
    <property type="match status" value="1"/>
</dbReference>
<keyword evidence="10" id="KW-0067">ATP-binding</keyword>
<dbReference type="Pfam" id="PF01590">
    <property type="entry name" value="GAF"/>
    <property type="match status" value="1"/>
</dbReference>
<dbReference type="SUPFAM" id="SSF55781">
    <property type="entry name" value="GAF domain-like"/>
    <property type="match status" value="1"/>
</dbReference>
<dbReference type="Gene3D" id="3.30.450.20">
    <property type="entry name" value="PAS domain"/>
    <property type="match status" value="1"/>
</dbReference>
<evidence type="ECO:0000256" key="9">
    <source>
        <dbReference type="ARBA" id="ARBA00022777"/>
    </source>
</evidence>
<dbReference type="PROSITE" id="PS50112">
    <property type="entry name" value="PAS"/>
    <property type="match status" value="1"/>
</dbReference>
<dbReference type="InterPro" id="IPR005467">
    <property type="entry name" value="His_kinase_dom"/>
</dbReference>
<dbReference type="PRINTS" id="PR00344">
    <property type="entry name" value="BCTRLSENSOR"/>
</dbReference>
<evidence type="ECO:0000313" key="19">
    <source>
        <dbReference type="Proteomes" id="UP000653480"/>
    </source>
</evidence>
<dbReference type="GO" id="GO:0000155">
    <property type="term" value="F:phosphorelay sensor kinase activity"/>
    <property type="evidence" value="ECO:0007669"/>
    <property type="project" value="InterPro"/>
</dbReference>
<evidence type="ECO:0000259" key="17">
    <source>
        <dbReference type="PROSITE" id="PS50112"/>
    </source>
</evidence>
<dbReference type="InterPro" id="IPR004358">
    <property type="entry name" value="Sig_transdc_His_kin-like_C"/>
</dbReference>
<dbReference type="InterPro" id="IPR000014">
    <property type="entry name" value="PAS"/>
</dbReference>
<keyword evidence="5" id="KW-0597">Phosphoprotein</keyword>
<dbReference type="InterPro" id="IPR013767">
    <property type="entry name" value="PAS_fold"/>
</dbReference>
<evidence type="ECO:0000256" key="11">
    <source>
        <dbReference type="ARBA" id="ARBA00022989"/>
    </source>
</evidence>
<dbReference type="SMART" id="SM00065">
    <property type="entry name" value="GAF"/>
    <property type="match status" value="1"/>
</dbReference>
<dbReference type="GO" id="GO:0005886">
    <property type="term" value="C:plasma membrane"/>
    <property type="evidence" value="ECO:0007669"/>
    <property type="project" value="UniProtKB-SubCell"/>
</dbReference>
<dbReference type="InterPro" id="IPR050351">
    <property type="entry name" value="BphY/WalK/GraS-like"/>
</dbReference>
<dbReference type="CDD" id="cd00130">
    <property type="entry name" value="PAS"/>
    <property type="match status" value="1"/>
</dbReference>
<dbReference type="GO" id="GO:0000156">
    <property type="term" value="F:phosphorelay response regulator activity"/>
    <property type="evidence" value="ECO:0007669"/>
    <property type="project" value="TreeGrafter"/>
</dbReference>
<evidence type="ECO:0000256" key="4">
    <source>
        <dbReference type="ARBA" id="ARBA00012438"/>
    </source>
</evidence>
<dbReference type="SUPFAM" id="SSF55874">
    <property type="entry name" value="ATPase domain of HSP90 chaperone/DNA topoisomerase II/histidine kinase"/>
    <property type="match status" value="1"/>
</dbReference>
<evidence type="ECO:0000256" key="10">
    <source>
        <dbReference type="ARBA" id="ARBA00022840"/>
    </source>
</evidence>
<dbReference type="Pfam" id="PF00989">
    <property type="entry name" value="PAS"/>
    <property type="match status" value="1"/>
</dbReference>
<dbReference type="SMART" id="SM00388">
    <property type="entry name" value="HisKA"/>
    <property type="match status" value="1"/>
</dbReference>
<dbReference type="GO" id="GO:0007234">
    <property type="term" value="P:osmosensory signaling via phosphorelay pathway"/>
    <property type="evidence" value="ECO:0007669"/>
    <property type="project" value="TreeGrafter"/>
</dbReference>
<dbReference type="InterPro" id="IPR003594">
    <property type="entry name" value="HATPase_dom"/>
</dbReference>
<sequence>MTAGDLEDWARYGFSERLVRALFQGLRVGLYVVDHTGKILMVNPYAERLLDRPAQQWIGADSHDLLHRNADGSPISREDCPLSGAFSEGVYVRSEESWFTRGSGGLVPLGVMVAPLPMGGEEDMGSVVLFYDLWRHKAVEQKQAAALAAMEKLTDRLSLMAETSTVLASTLQVDEALRRLSRLLVPRLADWAIIDLLSPGGNGVDRVAVVVKQGRSGVKCRGLEGPLPAFPETSQAPMARVLRGGPAVLLGPEDLAERIDPEKERSVLRRRPYEELGAHSAIVAPLRTPRRVLGALTLARCETSSVYDSADLSLVGDIAGRAGLAVDNADMFEEQRRFASTTSHELRTPLAALRARLDEAVLYPADVDPRQTIKEVLTVVDRLKTIIDDLLVLARLRAGDPAAYEPIDVGALVTEEAAALTGGVPVHVDADRDVRVLGNRIQLIRVIDNLLVNARRHACTTVEVTVRRAEGSAVISVQDDGAGIAPQDRERVFEPFVRLDDGRRREPGGSGLGLAISRDIAHAHNGTLTTEDSSRGARFVLRLPTTDRRPPAPGTRGSAPDRPVTHGDSRVEEA</sequence>
<feature type="domain" description="PAS" evidence="17">
    <location>
        <begin position="15"/>
        <end position="67"/>
    </location>
</feature>
<dbReference type="Gene3D" id="1.10.287.130">
    <property type="match status" value="1"/>
</dbReference>
<evidence type="ECO:0000259" key="16">
    <source>
        <dbReference type="PROSITE" id="PS50109"/>
    </source>
</evidence>
<keyword evidence="9" id="KW-0418">Kinase</keyword>
<dbReference type="SUPFAM" id="SSF47384">
    <property type="entry name" value="Homodimeric domain of signal transducing histidine kinase"/>
    <property type="match status" value="1"/>
</dbReference>
<dbReference type="Pfam" id="PF00512">
    <property type="entry name" value="HisKA"/>
    <property type="match status" value="1"/>
</dbReference>
<feature type="compositionally biased region" description="Basic and acidic residues" evidence="15">
    <location>
        <begin position="563"/>
        <end position="574"/>
    </location>
</feature>
<dbReference type="InterPro" id="IPR036890">
    <property type="entry name" value="HATPase_C_sf"/>
</dbReference>
<keyword evidence="19" id="KW-1185">Reference proteome</keyword>
<dbReference type="PANTHER" id="PTHR42878">
    <property type="entry name" value="TWO-COMPONENT HISTIDINE KINASE"/>
    <property type="match status" value="1"/>
</dbReference>
<dbReference type="InterPro" id="IPR029016">
    <property type="entry name" value="GAF-like_dom_sf"/>
</dbReference>
<feature type="region of interest" description="Disordered" evidence="15">
    <location>
        <begin position="527"/>
        <end position="574"/>
    </location>
</feature>
<dbReference type="OrthoDB" id="118142at2"/>
<evidence type="ECO:0000256" key="7">
    <source>
        <dbReference type="ARBA" id="ARBA00022692"/>
    </source>
</evidence>
<comment type="catalytic activity">
    <reaction evidence="1">
        <text>ATP + protein L-histidine = ADP + protein N-phospho-L-histidine.</text>
        <dbReference type="EC" id="2.7.13.3"/>
    </reaction>
</comment>
<reference evidence="18" key="1">
    <citation type="journal article" date="2014" name="Int. J. Syst. Evol. Microbiol.">
        <title>Complete genome sequence of Corynebacterium casei LMG S-19264T (=DSM 44701T), isolated from a smear-ripened cheese.</title>
        <authorList>
            <consortium name="US DOE Joint Genome Institute (JGI-PGF)"/>
            <person name="Walter F."/>
            <person name="Albersmeier A."/>
            <person name="Kalinowski J."/>
            <person name="Ruckert C."/>
        </authorList>
    </citation>
    <scope>NUCLEOTIDE SEQUENCE</scope>
    <source>
        <strain evidence="18">CGMCC 4.7138</strain>
    </source>
</reference>
<evidence type="ECO:0000256" key="1">
    <source>
        <dbReference type="ARBA" id="ARBA00000085"/>
    </source>
</evidence>
<gene>
    <name evidence="18" type="ORF">GCM10011574_09020</name>
</gene>
<evidence type="ECO:0000256" key="3">
    <source>
        <dbReference type="ARBA" id="ARBA00004236"/>
    </source>
</evidence>
<protein>
    <recommendedName>
        <fullName evidence="14">Sensor-like histidine kinase SenX3</fullName>
        <ecNumber evidence="4">2.7.13.3</ecNumber>
    </recommendedName>
</protein>
<dbReference type="InterPro" id="IPR003661">
    <property type="entry name" value="HisK_dim/P_dom"/>
</dbReference>
<dbReference type="EC" id="2.7.13.3" evidence="4"/>
<dbReference type="SMART" id="SM00387">
    <property type="entry name" value="HATPase_c"/>
    <property type="match status" value="1"/>
</dbReference>
<evidence type="ECO:0000256" key="8">
    <source>
        <dbReference type="ARBA" id="ARBA00022741"/>
    </source>
</evidence>
<keyword evidence="8" id="KW-0547">Nucleotide-binding</keyword>
<dbReference type="InterPro" id="IPR036097">
    <property type="entry name" value="HisK_dim/P_sf"/>
</dbReference>
<dbReference type="PROSITE" id="PS50109">
    <property type="entry name" value="HIS_KIN"/>
    <property type="match status" value="1"/>
</dbReference>
<keyword evidence="12" id="KW-0902">Two-component regulatory system</keyword>
<name>A0A8H9GZK3_9ACTN</name>
<comment type="caution">
    <text evidence="18">The sequence shown here is derived from an EMBL/GenBank/DDBJ whole genome shotgun (WGS) entry which is preliminary data.</text>
</comment>
<evidence type="ECO:0000256" key="6">
    <source>
        <dbReference type="ARBA" id="ARBA00022679"/>
    </source>
</evidence>
<evidence type="ECO:0000256" key="2">
    <source>
        <dbReference type="ARBA" id="ARBA00004141"/>
    </source>
</evidence>
<proteinExistence type="predicted"/>
<dbReference type="GO" id="GO:0006355">
    <property type="term" value="P:regulation of DNA-templated transcription"/>
    <property type="evidence" value="ECO:0007669"/>
    <property type="project" value="InterPro"/>
</dbReference>
<dbReference type="InterPro" id="IPR003018">
    <property type="entry name" value="GAF"/>
</dbReference>
<reference evidence="18" key="2">
    <citation type="submission" date="2020-09" db="EMBL/GenBank/DDBJ databases">
        <authorList>
            <person name="Sun Q."/>
            <person name="Zhou Y."/>
        </authorList>
    </citation>
    <scope>NUCLEOTIDE SEQUENCE</scope>
    <source>
        <strain evidence="18">CGMCC 4.7138</strain>
    </source>
</reference>
<dbReference type="CDD" id="cd00082">
    <property type="entry name" value="HisKA"/>
    <property type="match status" value="1"/>
</dbReference>
<keyword evidence="11" id="KW-1133">Transmembrane helix</keyword>
<dbReference type="Pfam" id="PF02518">
    <property type="entry name" value="HATPase_c"/>
    <property type="match status" value="1"/>
</dbReference>
<evidence type="ECO:0000256" key="12">
    <source>
        <dbReference type="ARBA" id="ARBA00023012"/>
    </source>
</evidence>
<dbReference type="GO" id="GO:0030295">
    <property type="term" value="F:protein kinase activator activity"/>
    <property type="evidence" value="ECO:0007669"/>
    <property type="project" value="TreeGrafter"/>
</dbReference>
<dbReference type="AlphaFoldDB" id="A0A8H9GZK3"/>
<evidence type="ECO:0000256" key="15">
    <source>
        <dbReference type="SAM" id="MobiDB-lite"/>
    </source>
</evidence>
<keyword evidence="6" id="KW-0808">Transferase</keyword>
<dbReference type="Proteomes" id="UP000653480">
    <property type="component" value="Unassembled WGS sequence"/>
</dbReference>
<dbReference type="SMART" id="SM00091">
    <property type="entry name" value="PAS"/>
    <property type="match status" value="1"/>
</dbReference>
<evidence type="ECO:0000256" key="13">
    <source>
        <dbReference type="ARBA" id="ARBA00023136"/>
    </source>
</evidence>
<dbReference type="Gene3D" id="3.30.450.40">
    <property type="match status" value="1"/>
</dbReference>
<organism evidence="18 19">
    <name type="scientific">Microbispora bryophytorum</name>
    <dbReference type="NCBI Taxonomy" id="1460882"/>
    <lineage>
        <taxon>Bacteria</taxon>
        <taxon>Bacillati</taxon>
        <taxon>Actinomycetota</taxon>
        <taxon>Actinomycetes</taxon>
        <taxon>Streptosporangiales</taxon>
        <taxon>Streptosporangiaceae</taxon>
        <taxon>Microbispora</taxon>
    </lineage>
</organism>